<dbReference type="Gene3D" id="3.20.20.140">
    <property type="entry name" value="Metal-dependent hydrolases"/>
    <property type="match status" value="1"/>
</dbReference>
<dbReference type="EMBL" id="BARS01008499">
    <property type="protein sequence ID" value="GAF79686.1"/>
    <property type="molecule type" value="Genomic_DNA"/>
</dbReference>
<comment type="caution">
    <text evidence="2">The sequence shown here is derived from an EMBL/GenBank/DDBJ whole genome shotgun (WGS) entry which is preliminary data.</text>
</comment>
<gene>
    <name evidence="2" type="ORF">S01H1_16191</name>
</gene>
<dbReference type="AlphaFoldDB" id="X0SX18"/>
<dbReference type="GO" id="GO:0016810">
    <property type="term" value="F:hydrolase activity, acting on carbon-nitrogen (but not peptide) bonds"/>
    <property type="evidence" value="ECO:0007669"/>
    <property type="project" value="InterPro"/>
</dbReference>
<evidence type="ECO:0000313" key="2">
    <source>
        <dbReference type="EMBL" id="GAF79686.1"/>
    </source>
</evidence>
<name>X0SX18_9ZZZZ</name>
<reference evidence="2" key="1">
    <citation type="journal article" date="2014" name="Front. Microbiol.">
        <title>High frequency of phylogenetically diverse reductive dehalogenase-homologous genes in deep subseafloor sedimentary metagenomes.</title>
        <authorList>
            <person name="Kawai M."/>
            <person name="Futagami T."/>
            <person name="Toyoda A."/>
            <person name="Takaki Y."/>
            <person name="Nishi S."/>
            <person name="Hori S."/>
            <person name="Arai W."/>
            <person name="Tsubouchi T."/>
            <person name="Morono Y."/>
            <person name="Uchiyama I."/>
            <person name="Ito T."/>
            <person name="Fujiyama A."/>
            <person name="Inagaki F."/>
            <person name="Takami H."/>
        </authorList>
    </citation>
    <scope>NUCLEOTIDE SEQUENCE</scope>
    <source>
        <strain evidence="2">Expedition CK06-06</strain>
    </source>
</reference>
<accession>X0SX18</accession>
<dbReference type="InterPro" id="IPR011059">
    <property type="entry name" value="Metal-dep_hydrolase_composite"/>
</dbReference>
<proteinExistence type="predicted"/>
<dbReference type="InterPro" id="IPR013108">
    <property type="entry name" value="Amidohydro_3"/>
</dbReference>
<protein>
    <recommendedName>
        <fullName evidence="1">Amidohydrolase 3 domain-containing protein</fullName>
    </recommendedName>
</protein>
<dbReference type="SUPFAM" id="SSF51338">
    <property type="entry name" value="Composite domain of metallo-dependent hydrolases"/>
    <property type="match status" value="1"/>
</dbReference>
<dbReference type="SUPFAM" id="SSF51556">
    <property type="entry name" value="Metallo-dependent hydrolases"/>
    <property type="match status" value="1"/>
</dbReference>
<sequence>MLLRDGRIERVAPHLEPAANDLDAEGLVLSPGFIDIHCHSEFAALLYPRAESKILAGVTTDVSGNCGASPFPLVGEYRRRRQAEWGRHGLILDWQSAAEYFDRAEASPCSVNRVVLAGHGAIRASVVGYADRRPSAEERGRMRRLLVEAIEAGAWGLSSGLIYPPGCYADVDELADLARCAAEAGAFYSSHIRNEGDALLEAIDGFLDVVRRSGVRGQLSHLKASGAANWQKMPDAIRRLRDARSDGLAVTADRYPYLASMTDLDSLLLPNWAVEGGRDTELARLADPATRRRMAGDIRRRHPESDYFERILIAAVTAHGPQDVVGKTLRQVA</sequence>
<feature type="non-terminal residue" evidence="2">
    <location>
        <position position="333"/>
    </location>
</feature>
<dbReference type="InterPro" id="IPR032466">
    <property type="entry name" value="Metal_Hydrolase"/>
</dbReference>
<evidence type="ECO:0000259" key="1">
    <source>
        <dbReference type="Pfam" id="PF07969"/>
    </source>
</evidence>
<organism evidence="2">
    <name type="scientific">marine sediment metagenome</name>
    <dbReference type="NCBI Taxonomy" id="412755"/>
    <lineage>
        <taxon>unclassified sequences</taxon>
        <taxon>metagenomes</taxon>
        <taxon>ecological metagenomes</taxon>
    </lineage>
</organism>
<feature type="domain" description="Amidohydrolase 3" evidence="1">
    <location>
        <begin position="23"/>
        <end position="234"/>
    </location>
</feature>
<dbReference type="Pfam" id="PF07969">
    <property type="entry name" value="Amidohydro_3"/>
    <property type="match status" value="1"/>
</dbReference>